<accession>A0AAV4DC18</accession>
<dbReference type="AlphaFoldDB" id="A0AAV4DC18"/>
<gene>
    <name evidence="1" type="ORF">PoB_006825400</name>
</gene>
<evidence type="ECO:0000313" key="2">
    <source>
        <dbReference type="Proteomes" id="UP000735302"/>
    </source>
</evidence>
<sequence>MWHRADLCLETSPKETCGTEQTRVLRPVLCGIEQTCALRPALKRLVAESKPSSDCSQYLKSRLPPILILIAEDRVQKPEVLRRGKFLAPN</sequence>
<dbReference type="Proteomes" id="UP000735302">
    <property type="component" value="Unassembled WGS sequence"/>
</dbReference>
<keyword evidence="2" id="KW-1185">Reference proteome</keyword>
<dbReference type="EMBL" id="BLXT01007710">
    <property type="protein sequence ID" value="GFO41749.1"/>
    <property type="molecule type" value="Genomic_DNA"/>
</dbReference>
<reference evidence="1 2" key="1">
    <citation type="journal article" date="2021" name="Elife">
        <title>Chloroplast acquisition without the gene transfer in kleptoplastic sea slugs, Plakobranchus ocellatus.</title>
        <authorList>
            <person name="Maeda T."/>
            <person name="Takahashi S."/>
            <person name="Yoshida T."/>
            <person name="Shimamura S."/>
            <person name="Takaki Y."/>
            <person name="Nagai Y."/>
            <person name="Toyoda A."/>
            <person name="Suzuki Y."/>
            <person name="Arimoto A."/>
            <person name="Ishii H."/>
            <person name="Satoh N."/>
            <person name="Nishiyama T."/>
            <person name="Hasebe M."/>
            <person name="Maruyama T."/>
            <person name="Minagawa J."/>
            <person name="Obokata J."/>
            <person name="Shigenobu S."/>
        </authorList>
    </citation>
    <scope>NUCLEOTIDE SEQUENCE [LARGE SCALE GENOMIC DNA]</scope>
</reference>
<comment type="caution">
    <text evidence="1">The sequence shown here is derived from an EMBL/GenBank/DDBJ whole genome shotgun (WGS) entry which is preliminary data.</text>
</comment>
<proteinExistence type="predicted"/>
<organism evidence="1 2">
    <name type="scientific">Plakobranchus ocellatus</name>
    <dbReference type="NCBI Taxonomy" id="259542"/>
    <lineage>
        <taxon>Eukaryota</taxon>
        <taxon>Metazoa</taxon>
        <taxon>Spiralia</taxon>
        <taxon>Lophotrochozoa</taxon>
        <taxon>Mollusca</taxon>
        <taxon>Gastropoda</taxon>
        <taxon>Heterobranchia</taxon>
        <taxon>Euthyneura</taxon>
        <taxon>Panpulmonata</taxon>
        <taxon>Sacoglossa</taxon>
        <taxon>Placobranchoidea</taxon>
        <taxon>Plakobranchidae</taxon>
        <taxon>Plakobranchus</taxon>
    </lineage>
</organism>
<protein>
    <submittedName>
        <fullName evidence="1">Uncharacterized protein</fullName>
    </submittedName>
</protein>
<name>A0AAV4DC18_9GAST</name>
<evidence type="ECO:0000313" key="1">
    <source>
        <dbReference type="EMBL" id="GFO41749.1"/>
    </source>
</evidence>